<comment type="caution">
    <text evidence="2">The sequence shown here is derived from an EMBL/GenBank/DDBJ whole genome shotgun (WGS) entry which is preliminary data.</text>
</comment>
<name>A0A8H4U7B0_9HYPO</name>
<protein>
    <submittedName>
        <fullName evidence="2">Uncharacterized protein</fullName>
    </submittedName>
</protein>
<evidence type="ECO:0000313" key="3">
    <source>
        <dbReference type="Proteomes" id="UP000622797"/>
    </source>
</evidence>
<evidence type="ECO:0000313" key="2">
    <source>
        <dbReference type="EMBL" id="KAF4971130.1"/>
    </source>
</evidence>
<evidence type="ECO:0000256" key="1">
    <source>
        <dbReference type="SAM" id="SignalP"/>
    </source>
</evidence>
<organism evidence="2 3">
    <name type="scientific">Fusarium sarcochroum</name>
    <dbReference type="NCBI Taxonomy" id="1208366"/>
    <lineage>
        <taxon>Eukaryota</taxon>
        <taxon>Fungi</taxon>
        <taxon>Dikarya</taxon>
        <taxon>Ascomycota</taxon>
        <taxon>Pezizomycotina</taxon>
        <taxon>Sordariomycetes</taxon>
        <taxon>Hypocreomycetidae</taxon>
        <taxon>Hypocreales</taxon>
        <taxon>Nectriaceae</taxon>
        <taxon>Fusarium</taxon>
        <taxon>Fusarium lateritium species complex</taxon>
    </lineage>
</organism>
<reference evidence="2" key="2">
    <citation type="submission" date="2020-05" db="EMBL/GenBank/DDBJ databases">
        <authorList>
            <person name="Kim H.-S."/>
            <person name="Proctor R.H."/>
            <person name="Brown D.W."/>
        </authorList>
    </citation>
    <scope>NUCLEOTIDE SEQUENCE</scope>
    <source>
        <strain evidence="2">NRRL 20472</strain>
    </source>
</reference>
<dbReference type="Proteomes" id="UP000622797">
    <property type="component" value="Unassembled WGS sequence"/>
</dbReference>
<keyword evidence="3" id="KW-1185">Reference proteome</keyword>
<accession>A0A8H4U7B0</accession>
<sequence length="131" mass="14808">MHFSYILPFVAFGLGVVNAAAIDDSNMLDTRAPQCHKGIDLIRLEIKHGKYYTGVGKPGDCNRIPDNIKDFDPWSDETKSLVPCFDCTVYKYYDCTGDSITLEGQPKFLAKGSKKKQHWKSYKCVCKDCKD</sequence>
<feature type="signal peptide" evidence="1">
    <location>
        <begin position="1"/>
        <end position="19"/>
    </location>
</feature>
<gene>
    <name evidence="2" type="ORF">FSARC_1963</name>
</gene>
<dbReference type="OrthoDB" id="5022742at2759"/>
<dbReference type="AlphaFoldDB" id="A0A8H4U7B0"/>
<feature type="chain" id="PRO_5034765814" evidence="1">
    <location>
        <begin position="20"/>
        <end position="131"/>
    </location>
</feature>
<reference evidence="2" key="1">
    <citation type="journal article" date="2020" name="BMC Genomics">
        <title>Correction to: Identification and distribution of gene clusters required for synthesis of sphingolipid metabolism inhibitors in diverse species of the filamentous fungus Fusarium.</title>
        <authorList>
            <person name="Kim H.S."/>
            <person name="Lohmar J.M."/>
            <person name="Busman M."/>
            <person name="Brown D.W."/>
            <person name="Naumann T.A."/>
            <person name="Divon H.H."/>
            <person name="Lysoe E."/>
            <person name="Uhlig S."/>
            <person name="Proctor R.H."/>
        </authorList>
    </citation>
    <scope>NUCLEOTIDE SEQUENCE</scope>
    <source>
        <strain evidence="2">NRRL 20472</strain>
    </source>
</reference>
<dbReference type="EMBL" id="JABEXW010000101">
    <property type="protein sequence ID" value="KAF4971130.1"/>
    <property type="molecule type" value="Genomic_DNA"/>
</dbReference>
<proteinExistence type="predicted"/>
<keyword evidence="1" id="KW-0732">Signal</keyword>